<proteinExistence type="predicted"/>
<dbReference type="InParanoid" id="A2F471"/>
<gene>
    <name evidence="3" type="ORF">TVAG_179890</name>
</gene>
<dbReference type="VEuPathDB" id="TrichDB:TVAGG3_1002430"/>
<sequence>MSVMIFFSDDQPQTYNLVNFRKMNKTLVSLRIAGMQQPLLVNPLRSLLSYTSIKNFQISKSFSTFLQEKSLGGELSITRSKFNKFLDNVVKVDSNYDFIGVAQAEHQTVYGHNLNIIILESSFTHCSTTQGNGGALFLDRKTLAIRFDRCSFQKCTTKKSGGAFYGIIENLTCTRTCFDSCQATEAGHAYFLCFHKFNDTGNFSQCSFSQCATNTKLIGKSACFLLSGTFRNTLINATKNHALTLSSTFGSISSTNVSISFSLIANSSSNHILRFVELNESLVLGFCNFIGNKASVSLMQSTSRNNIINCVFIDNQVTSICTGLITYLQMTDCVLDVKYSFFGLAYIRTPGIKFDENVQPLPLRMEFASGCRILGEHDGIENEDHVKRIIEQIPENNRKFIDLYIDRMAFTVPHPTPRDKQPVPEEDILTKSVSTQKVTIEPQDEPQPKSRDRSSGRSQFIITPYVGPKRLTSSGMKQPKLFAPTASFSPSDTFYISRTFLPSLQFTASVSPAQSLVPYVLYSAAGFVVFGVLTSFLFLRSSDTGYNLMTPSESADSRISDYASSTSTTVTITGESSASVVV</sequence>
<dbReference type="AlphaFoldDB" id="A2F471"/>
<accession>A2F471</accession>
<dbReference type="EMBL" id="DS113606">
    <property type="protein sequence ID" value="EAY00318.1"/>
    <property type="molecule type" value="Genomic_DNA"/>
</dbReference>
<evidence type="ECO:0000256" key="1">
    <source>
        <dbReference type="SAM" id="MobiDB-lite"/>
    </source>
</evidence>
<evidence type="ECO:0000313" key="3">
    <source>
        <dbReference type="EMBL" id="EAY00318.1"/>
    </source>
</evidence>
<feature type="compositionally biased region" description="Basic and acidic residues" evidence="1">
    <location>
        <begin position="446"/>
        <end position="455"/>
    </location>
</feature>
<keyword evidence="4" id="KW-1185">Reference proteome</keyword>
<feature type="transmembrane region" description="Helical" evidence="2">
    <location>
        <begin position="519"/>
        <end position="539"/>
    </location>
</feature>
<evidence type="ECO:0008006" key="5">
    <source>
        <dbReference type="Google" id="ProtNLM"/>
    </source>
</evidence>
<protein>
    <recommendedName>
        <fullName evidence="5">Right handed beta helix domain-containing protein</fullName>
    </recommendedName>
</protein>
<evidence type="ECO:0000313" key="4">
    <source>
        <dbReference type="Proteomes" id="UP000001542"/>
    </source>
</evidence>
<feature type="region of interest" description="Disordered" evidence="1">
    <location>
        <begin position="431"/>
        <end position="458"/>
    </location>
</feature>
<reference evidence="3" key="1">
    <citation type="submission" date="2006-10" db="EMBL/GenBank/DDBJ databases">
        <authorList>
            <person name="Amadeo P."/>
            <person name="Zhao Q."/>
            <person name="Wortman J."/>
            <person name="Fraser-Liggett C."/>
            <person name="Carlton J."/>
        </authorList>
    </citation>
    <scope>NUCLEOTIDE SEQUENCE</scope>
    <source>
        <strain evidence="3">G3</strain>
    </source>
</reference>
<dbReference type="RefSeq" id="XP_001313247.1">
    <property type="nucleotide sequence ID" value="XM_001313246.1"/>
</dbReference>
<keyword evidence="2" id="KW-0472">Membrane</keyword>
<keyword evidence="2" id="KW-1133">Transmembrane helix</keyword>
<dbReference type="KEGG" id="tva:4758137"/>
<organism evidence="3 4">
    <name type="scientific">Trichomonas vaginalis (strain ATCC PRA-98 / G3)</name>
    <dbReference type="NCBI Taxonomy" id="412133"/>
    <lineage>
        <taxon>Eukaryota</taxon>
        <taxon>Metamonada</taxon>
        <taxon>Parabasalia</taxon>
        <taxon>Trichomonadida</taxon>
        <taxon>Trichomonadidae</taxon>
        <taxon>Trichomonas</taxon>
    </lineage>
</organism>
<name>A2F471_TRIV3</name>
<keyword evidence="2" id="KW-0812">Transmembrane</keyword>
<reference evidence="3" key="2">
    <citation type="journal article" date="2007" name="Science">
        <title>Draft genome sequence of the sexually transmitted pathogen Trichomonas vaginalis.</title>
        <authorList>
            <person name="Carlton J.M."/>
            <person name="Hirt R.P."/>
            <person name="Silva J.C."/>
            <person name="Delcher A.L."/>
            <person name="Schatz M."/>
            <person name="Zhao Q."/>
            <person name="Wortman J.R."/>
            <person name="Bidwell S.L."/>
            <person name="Alsmark U.C.M."/>
            <person name="Besteiro S."/>
            <person name="Sicheritz-Ponten T."/>
            <person name="Noel C.J."/>
            <person name="Dacks J.B."/>
            <person name="Foster P.G."/>
            <person name="Simillion C."/>
            <person name="Van de Peer Y."/>
            <person name="Miranda-Saavedra D."/>
            <person name="Barton G.J."/>
            <person name="Westrop G.D."/>
            <person name="Mueller S."/>
            <person name="Dessi D."/>
            <person name="Fiori P.L."/>
            <person name="Ren Q."/>
            <person name="Paulsen I."/>
            <person name="Zhang H."/>
            <person name="Bastida-Corcuera F.D."/>
            <person name="Simoes-Barbosa A."/>
            <person name="Brown M.T."/>
            <person name="Hayes R.D."/>
            <person name="Mukherjee M."/>
            <person name="Okumura C.Y."/>
            <person name="Schneider R."/>
            <person name="Smith A.J."/>
            <person name="Vanacova S."/>
            <person name="Villalvazo M."/>
            <person name="Haas B.J."/>
            <person name="Pertea M."/>
            <person name="Feldblyum T.V."/>
            <person name="Utterback T.R."/>
            <person name="Shu C.L."/>
            <person name="Osoegawa K."/>
            <person name="de Jong P.J."/>
            <person name="Hrdy I."/>
            <person name="Horvathova L."/>
            <person name="Zubacova Z."/>
            <person name="Dolezal P."/>
            <person name="Malik S.B."/>
            <person name="Logsdon J.M. Jr."/>
            <person name="Henze K."/>
            <person name="Gupta A."/>
            <person name="Wang C.C."/>
            <person name="Dunne R.L."/>
            <person name="Upcroft J.A."/>
            <person name="Upcroft P."/>
            <person name="White O."/>
            <person name="Salzberg S.L."/>
            <person name="Tang P."/>
            <person name="Chiu C.-H."/>
            <person name="Lee Y.-S."/>
            <person name="Embley T.M."/>
            <person name="Coombs G.H."/>
            <person name="Mottram J.C."/>
            <person name="Tachezy J."/>
            <person name="Fraser-Liggett C.M."/>
            <person name="Johnson P.J."/>
        </authorList>
    </citation>
    <scope>NUCLEOTIDE SEQUENCE [LARGE SCALE GENOMIC DNA]</scope>
    <source>
        <strain evidence="3">G3</strain>
    </source>
</reference>
<dbReference type="Proteomes" id="UP000001542">
    <property type="component" value="Unassembled WGS sequence"/>
</dbReference>
<dbReference type="VEuPathDB" id="TrichDB:TVAG_179890"/>
<evidence type="ECO:0000256" key="2">
    <source>
        <dbReference type="SAM" id="Phobius"/>
    </source>
</evidence>
<dbReference type="OrthoDB" id="10686750at2759"/>